<evidence type="ECO:0000313" key="3">
    <source>
        <dbReference type="EMBL" id="BCE67862.1"/>
    </source>
</evidence>
<accession>A0A809ZFZ4</accession>
<name>A0A809ZFZ4_9BRAD</name>
<sequence>MGIVAPNVITPGHGRRPAEMHNTAINVQNRVLSVVRSVLQQNAISADVHPESRLVDIGLSSMGMVELMLKVEAEFDLILPQFEITPENFRSVKAMERMILNQLGSGSG</sequence>
<reference evidence="3" key="2">
    <citation type="submission" date="2020-05" db="EMBL/GenBank/DDBJ databases">
        <title>Complete genome sequence of Bradyrhizobium diazoefficiens XF6 isolated from soybean nodule.</title>
        <authorList>
            <person name="Noda R."/>
            <person name="Kakizaki K."/>
            <person name="Minamisawa K."/>
        </authorList>
    </citation>
    <scope>NUCLEOTIDE SEQUENCE</scope>
    <source>
        <strain evidence="3">XF6</strain>
    </source>
</reference>
<evidence type="ECO:0000313" key="2">
    <source>
        <dbReference type="EMBL" id="BCE50487.1"/>
    </source>
</evidence>
<evidence type="ECO:0000259" key="1">
    <source>
        <dbReference type="PROSITE" id="PS50075"/>
    </source>
</evidence>
<organism evidence="2">
    <name type="scientific">Bradyrhizobium diazoefficiens</name>
    <dbReference type="NCBI Taxonomy" id="1355477"/>
    <lineage>
        <taxon>Bacteria</taxon>
        <taxon>Pseudomonadati</taxon>
        <taxon>Pseudomonadota</taxon>
        <taxon>Alphaproteobacteria</taxon>
        <taxon>Hyphomicrobiales</taxon>
        <taxon>Nitrobacteraceae</taxon>
        <taxon>Bradyrhizobium</taxon>
    </lineage>
</organism>
<dbReference type="EMBL" id="AP023096">
    <property type="protein sequence ID" value="BCE67862.1"/>
    <property type="molecule type" value="Genomic_DNA"/>
</dbReference>
<protein>
    <submittedName>
        <fullName evidence="2">Aminoacyl carrier protein 2</fullName>
    </submittedName>
</protein>
<dbReference type="InterPro" id="IPR009081">
    <property type="entry name" value="PP-bd_ACP"/>
</dbReference>
<dbReference type="AlphaFoldDB" id="A0A809ZFZ4"/>
<reference evidence="2" key="1">
    <citation type="submission" date="2020-05" db="EMBL/GenBank/DDBJ databases">
        <title>Complete genome sequence of Bradyrhizobium diazoefficiens XF4 isolated from soybean nodule.</title>
        <authorList>
            <person name="Noda R."/>
            <person name="Kakizaki K."/>
            <person name="Minamisawa K."/>
        </authorList>
    </citation>
    <scope>NUCLEOTIDE SEQUENCE</scope>
    <source>
        <strain evidence="2">XF4</strain>
    </source>
</reference>
<dbReference type="InterPro" id="IPR036736">
    <property type="entry name" value="ACP-like_sf"/>
</dbReference>
<feature type="domain" description="Carrier" evidence="1">
    <location>
        <begin position="25"/>
        <end position="103"/>
    </location>
</feature>
<dbReference type="Gene3D" id="1.10.1200.10">
    <property type="entry name" value="ACP-like"/>
    <property type="match status" value="1"/>
</dbReference>
<dbReference type="Pfam" id="PF00550">
    <property type="entry name" value="PP-binding"/>
    <property type="match status" value="1"/>
</dbReference>
<dbReference type="SUPFAM" id="SSF47336">
    <property type="entry name" value="ACP-like"/>
    <property type="match status" value="1"/>
</dbReference>
<dbReference type="PROSITE" id="PS50075">
    <property type="entry name" value="CARRIER"/>
    <property type="match status" value="1"/>
</dbReference>
<gene>
    <name evidence="2" type="ORF">XF4B_68360</name>
    <name evidence="3" type="ORF">XF6B_66610</name>
</gene>
<dbReference type="EMBL" id="AP023094">
    <property type="protein sequence ID" value="BCE50487.1"/>
    <property type="molecule type" value="Genomic_DNA"/>
</dbReference>
<proteinExistence type="predicted"/>